<accession>A0A0F9GY97</accession>
<dbReference type="EMBL" id="LAZR01016609">
    <property type="protein sequence ID" value="KKM03755.1"/>
    <property type="molecule type" value="Genomic_DNA"/>
</dbReference>
<reference evidence="2" key="1">
    <citation type="journal article" date="2015" name="Nature">
        <title>Complex archaea that bridge the gap between prokaryotes and eukaryotes.</title>
        <authorList>
            <person name="Spang A."/>
            <person name="Saw J.H."/>
            <person name="Jorgensen S.L."/>
            <person name="Zaremba-Niedzwiedzka K."/>
            <person name="Martijn J."/>
            <person name="Lind A.E."/>
            <person name="van Eijk R."/>
            <person name="Schleper C."/>
            <person name="Guy L."/>
            <person name="Ettema T.J."/>
        </authorList>
    </citation>
    <scope>NUCLEOTIDE SEQUENCE</scope>
</reference>
<comment type="caution">
    <text evidence="2">The sequence shown here is derived from an EMBL/GenBank/DDBJ whole genome shotgun (WGS) entry which is preliminary data.</text>
</comment>
<proteinExistence type="predicted"/>
<sequence length="49" mass="4964">LGLVLAALCMIAGGLVTDLIGIAIAALIFVIQLKFRPAADAQIAVRGSD</sequence>
<name>A0A0F9GY97_9ZZZZ</name>
<organism evidence="2">
    <name type="scientific">marine sediment metagenome</name>
    <dbReference type="NCBI Taxonomy" id="412755"/>
    <lineage>
        <taxon>unclassified sequences</taxon>
        <taxon>metagenomes</taxon>
        <taxon>ecological metagenomes</taxon>
    </lineage>
</organism>
<gene>
    <name evidence="2" type="ORF">LCGC14_1771210</name>
</gene>
<protein>
    <submittedName>
        <fullName evidence="2">Uncharacterized protein</fullName>
    </submittedName>
</protein>
<evidence type="ECO:0000256" key="1">
    <source>
        <dbReference type="SAM" id="Phobius"/>
    </source>
</evidence>
<feature type="transmembrane region" description="Helical" evidence="1">
    <location>
        <begin position="6"/>
        <end position="31"/>
    </location>
</feature>
<feature type="non-terminal residue" evidence="2">
    <location>
        <position position="1"/>
    </location>
</feature>
<dbReference type="AlphaFoldDB" id="A0A0F9GY97"/>
<keyword evidence="1" id="KW-0472">Membrane</keyword>
<keyword evidence="1" id="KW-0812">Transmembrane</keyword>
<evidence type="ECO:0000313" key="2">
    <source>
        <dbReference type="EMBL" id="KKM03755.1"/>
    </source>
</evidence>
<keyword evidence="1" id="KW-1133">Transmembrane helix</keyword>